<organism evidence="3 4">
    <name type="scientific">Terasakiella brassicae</name>
    <dbReference type="NCBI Taxonomy" id="1634917"/>
    <lineage>
        <taxon>Bacteria</taxon>
        <taxon>Pseudomonadati</taxon>
        <taxon>Pseudomonadota</taxon>
        <taxon>Alphaproteobacteria</taxon>
        <taxon>Rhodospirillales</taxon>
        <taxon>Terasakiellaceae</taxon>
        <taxon>Terasakiella</taxon>
    </lineage>
</organism>
<dbReference type="AlphaFoldDB" id="A0A917BRY6"/>
<feature type="region of interest" description="Disordered" evidence="2">
    <location>
        <begin position="67"/>
        <end position="87"/>
    </location>
</feature>
<keyword evidence="1" id="KW-0472">Membrane</keyword>
<dbReference type="NCBIfam" id="TIGR00278">
    <property type="entry name" value="membrane protein insertion efficiency factor YidD"/>
    <property type="match status" value="1"/>
</dbReference>
<reference evidence="3" key="2">
    <citation type="submission" date="2020-09" db="EMBL/GenBank/DDBJ databases">
        <authorList>
            <person name="Sun Q."/>
            <person name="Zhou Y."/>
        </authorList>
    </citation>
    <scope>NUCLEOTIDE SEQUENCE</scope>
    <source>
        <strain evidence="3">CGMCC 1.15254</strain>
    </source>
</reference>
<dbReference type="PANTHER" id="PTHR33383:SF1">
    <property type="entry name" value="MEMBRANE PROTEIN INSERTION EFFICIENCY FACTOR-RELATED"/>
    <property type="match status" value="1"/>
</dbReference>
<dbReference type="GO" id="GO:0005886">
    <property type="term" value="C:plasma membrane"/>
    <property type="evidence" value="ECO:0007669"/>
    <property type="project" value="UniProtKB-SubCell"/>
</dbReference>
<dbReference type="HAMAP" id="MF_00386">
    <property type="entry name" value="UPF0161_YidD"/>
    <property type="match status" value="1"/>
</dbReference>
<evidence type="ECO:0000256" key="2">
    <source>
        <dbReference type="SAM" id="MobiDB-lite"/>
    </source>
</evidence>
<dbReference type="PANTHER" id="PTHR33383">
    <property type="entry name" value="MEMBRANE PROTEIN INSERTION EFFICIENCY FACTOR-RELATED"/>
    <property type="match status" value="1"/>
</dbReference>
<dbReference type="InterPro" id="IPR002696">
    <property type="entry name" value="Membr_insert_effic_factor_YidD"/>
</dbReference>
<name>A0A917BRY6_9PROT</name>
<protein>
    <recommendedName>
        <fullName evidence="1">Putative membrane protein insertion efficiency factor</fullName>
    </recommendedName>
</protein>
<keyword evidence="1" id="KW-1003">Cell membrane</keyword>
<dbReference type="RefSeq" id="WP_188660725.1">
    <property type="nucleotide sequence ID" value="NZ_BMHV01000002.1"/>
</dbReference>
<comment type="similarity">
    <text evidence="1">Belongs to the UPF0161 family.</text>
</comment>
<proteinExistence type="inferred from homology"/>
<accession>A0A917BRY6</accession>
<evidence type="ECO:0000313" key="3">
    <source>
        <dbReference type="EMBL" id="GGF53798.1"/>
    </source>
</evidence>
<comment type="subcellular location">
    <subcellularLocation>
        <location evidence="1">Cell membrane</location>
        <topology evidence="1">Peripheral membrane protein</topology>
        <orientation evidence="1">Cytoplasmic side</orientation>
    </subcellularLocation>
</comment>
<dbReference type="SMART" id="SM01234">
    <property type="entry name" value="Haemolytic"/>
    <property type="match status" value="1"/>
</dbReference>
<comment type="caution">
    <text evidence="3">The sequence shown here is derived from an EMBL/GenBank/DDBJ whole genome shotgun (WGS) entry which is preliminary data.</text>
</comment>
<dbReference type="Pfam" id="PF01809">
    <property type="entry name" value="YidD"/>
    <property type="match status" value="1"/>
</dbReference>
<evidence type="ECO:0000256" key="1">
    <source>
        <dbReference type="HAMAP-Rule" id="MF_00386"/>
    </source>
</evidence>
<dbReference type="Proteomes" id="UP000632498">
    <property type="component" value="Unassembled WGS sequence"/>
</dbReference>
<evidence type="ECO:0000313" key="4">
    <source>
        <dbReference type="Proteomes" id="UP000632498"/>
    </source>
</evidence>
<feature type="compositionally biased region" description="Basic and acidic residues" evidence="2">
    <location>
        <begin position="71"/>
        <end position="87"/>
    </location>
</feature>
<sequence length="87" mass="9792">MTFLAYIVKIPVWIYKYGISPILPGTCRYSPTCSDYTLQAIQRFGPFKGMKLGLLRILRCHPWGGSGYDPVPHKSESRSCGCDSHHS</sequence>
<reference evidence="3" key="1">
    <citation type="journal article" date="2014" name="Int. J. Syst. Evol. Microbiol.">
        <title>Complete genome sequence of Corynebacterium casei LMG S-19264T (=DSM 44701T), isolated from a smear-ripened cheese.</title>
        <authorList>
            <consortium name="US DOE Joint Genome Institute (JGI-PGF)"/>
            <person name="Walter F."/>
            <person name="Albersmeier A."/>
            <person name="Kalinowski J."/>
            <person name="Ruckert C."/>
        </authorList>
    </citation>
    <scope>NUCLEOTIDE SEQUENCE</scope>
    <source>
        <strain evidence="3">CGMCC 1.15254</strain>
    </source>
</reference>
<gene>
    <name evidence="3" type="ORF">GCM10011332_03930</name>
</gene>
<comment type="function">
    <text evidence="1">Could be involved in insertion of integral membrane proteins into the membrane.</text>
</comment>
<dbReference type="EMBL" id="BMHV01000002">
    <property type="protein sequence ID" value="GGF53798.1"/>
    <property type="molecule type" value="Genomic_DNA"/>
</dbReference>
<keyword evidence="4" id="KW-1185">Reference proteome</keyword>